<reference evidence="5" key="1">
    <citation type="journal article" date="2019" name="Int. J. Syst. Evol. Microbiol.">
        <title>The Global Catalogue of Microorganisms (GCM) 10K type strain sequencing project: providing services to taxonomists for standard genome sequencing and annotation.</title>
        <authorList>
            <consortium name="The Broad Institute Genomics Platform"/>
            <consortium name="The Broad Institute Genome Sequencing Center for Infectious Disease"/>
            <person name="Wu L."/>
            <person name="Ma J."/>
        </authorList>
    </citation>
    <scope>NUCLEOTIDE SEQUENCE [LARGE SCALE GENOMIC DNA]</scope>
    <source>
        <strain evidence="5">JCM 31202</strain>
    </source>
</reference>
<feature type="domain" description="Septum formation-related" evidence="3">
    <location>
        <begin position="199"/>
        <end position="417"/>
    </location>
</feature>
<sequence length="433" mass="46118">MTTPPDAHGADDQREPAWGRTGAVPFPDTPGPGDAPSPTAPSGAVPFADPPGTGALPFTDLPEMDAAPPPGPPGTGPAPFTASSWPAPAPAAPAPAGPGPRPPDEPPRTSRLAVTALVTGLLGLVPLALGFGIAALVHRRRKTRTGKSFAVIGIAAAAAWSTAVSMLLPTALATVLEPDRDESGSISRSGTAAFRALRKGDCFTDYDATSRLQLVTAVPCAEPHTGEVVMRTKLPDGPWPGEDRAARAAIVTCGSEIVRLRKSSVYPTLRPYSEVPNVVGWKLGSREIICALHHDAERKGRLADTVNTRLRAYDELRRWRCIKNWDPEKHPLVSPVSCSRKHFAQVFATYEVQPGLEDDPLAYPPYPAAETLKQQVMSQCEALAVKTWPRPPRAGLQLFVVPPNPHDWEIGIRKVVCMLTSPGEPMRGSLAPR</sequence>
<evidence type="ECO:0000256" key="1">
    <source>
        <dbReference type="SAM" id="MobiDB-lite"/>
    </source>
</evidence>
<feature type="compositionally biased region" description="Pro residues" evidence="1">
    <location>
        <begin position="27"/>
        <end position="39"/>
    </location>
</feature>
<feature type="region of interest" description="Disordered" evidence="1">
    <location>
        <begin position="1"/>
        <end position="109"/>
    </location>
</feature>
<feature type="compositionally biased region" description="Basic and acidic residues" evidence="1">
    <location>
        <begin position="8"/>
        <end position="17"/>
    </location>
</feature>
<feature type="compositionally biased region" description="Pro residues" evidence="1">
    <location>
        <begin position="87"/>
        <end position="101"/>
    </location>
</feature>
<dbReference type="Proteomes" id="UP001596972">
    <property type="component" value="Unassembled WGS sequence"/>
</dbReference>
<gene>
    <name evidence="4" type="ORF">ACFQ11_05340</name>
</gene>
<feature type="compositionally biased region" description="Pro residues" evidence="1">
    <location>
        <begin position="67"/>
        <end position="76"/>
    </location>
</feature>
<dbReference type="Pfam" id="PF13845">
    <property type="entry name" value="Septum_form"/>
    <property type="match status" value="1"/>
</dbReference>
<keyword evidence="2" id="KW-0812">Transmembrane</keyword>
<dbReference type="InterPro" id="IPR026004">
    <property type="entry name" value="Septum_form"/>
</dbReference>
<feature type="transmembrane region" description="Helical" evidence="2">
    <location>
        <begin position="149"/>
        <end position="168"/>
    </location>
</feature>
<evidence type="ECO:0000313" key="4">
    <source>
        <dbReference type="EMBL" id="MFD0899805.1"/>
    </source>
</evidence>
<dbReference type="EMBL" id="JBHTJA010000006">
    <property type="protein sequence ID" value="MFD0899805.1"/>
    <property type="molecule type" value="Genomic_DNA"/>
</dbReference>
<name>A0ABW3EK06_9ACTN</name>
<feature type="transmembrane region" description="Helical" evidence="2">
    <location>
        <begin position="112"/>
        <end position="137"/>
    </location>
</feature>
<organism evidence="4 5">
    <name type="scientific">Actinomadura sediminis</name>
    <dbReference type="NCBI Taxonomy" id="1038904"/>
    <lineage>
        <taxon>Bacteria</taxon>
        <taxon>Bacillati</taxon>
        <taxon>Actinomycetota</taxon>
        <taxon>Actinomycetes</taxon>
        <taxon>Streptosporangiales</taxon>
        <taxon>Thermomonosporaceae</taxon>
        <taxon>Actinomadura</taxon>
    </lineage>
</organism>
<feature type="compositionally biased region" description="Low complexity" evidence="1">
    <location>
        <begin position="77"/>
        <end position="86"/>
    </location>
</feature>
<proteinExistence type="predicted"/>
<dbReference type="RefSeq" id="WP_378296703.1">
    <property type="nucleotide sequence ID" value="NZ_JBHTJA010000006.1"/>
</dbReference>
<accession>A0ABW3EK06</accession>
<keyword evidence="2" id="KW-0472">Membrane</keyword>
<evidence type="ECO:0000259" key="3">
    <source>
        <dbReference type="Pfam" id="PF13845"/>
    </source>
</evidence>
<keyword evidence="5" id="KW-1185">Reference proteome</keyword>
<keyword evidence="2" id="KW-1133">Transmembrane helix</keyword>
<comment type="caution">
    <text evidence="4">The sequence shown here is derived from an EMBL/GenBank/DDBJ whole genome shotgun (WGS) entry which is preliminary data.</text>
</comment>
<evidence type="ECO:0000256" key="2">
    <source>
        <dbReference type="SAM" id="Phobius"/>
    </source>
</evidence>
<protein>
    <submittedName>
        <fullName evidence="4">Septum formation family protein</fullName>
    </submittedName>
</protein>
<evidence type="ECO:0000313" key="5">
    <source>
        <dbReference type="Proteomes" id="UP001596972"/>
    </source>
</evidence>